<dbReference type="Gene3D" id="1.20.1050.10">
    <property type="match status" value="2"/>
</dbReference>
<dbReference type="InterPro" id="IPR004046">
    <property type="entry name" value="GST_C"/>
</dbReference>
<dbReference type="eggNOG" id="COG0625">
    <property type="taxonomic scope" value="Bacteria"/>
</dbReference>
<dbReference type="Pfam" id="PF13417">
    <property type="entry name" value="GST_N_3"/>
    <property type="match status" value="1"/>
</dbReference>
<evidence type="ECO:0000259" key="1">
    <source>
        <dbReference type="Pfam" id="PF00043"/>
    </source>
</evidence>
<dbReference type="InterPro" id="IPR004045">
    <property type="entry name" value="Glutathione_S-Trfase_N"/>
</dbReference>
<evidence type="ECO:0000313" key="4">
    <source>
        <dbReference type="Proteomes" id="UP000024816"/>
    </source>
</evidence>
<dbReference type="PATRIC" id="fig|1280952.3.peg.505"/>
<evidence type="ECO:0000259" key="2">
    <source>
        <dbReference type="Pfam" id="PF13417"/>
    </source>
</evidence>
<feature type="domain" description="GST N-terminal" evidence="2">
    <location>
        <begin position="5"/>
        <end position="79"/>
    </location>
</feature>
<accession>A0A059FL86</accession>
<dbReference type="InterPro" id="IPR036249">
    <property type="entry name" value="Thioredoxin-like_sf"/>
</dbReference>
<dbReference type="STRING" id="1280952.HJA_02500"/>
<reference evidence="3 4" key="1">
    <citation type="journal article" date="2014" name="Antonie Van Leeuwenhoek">
        <title>Hyphomonas beringensis sp. nov. and Hyphomonas chukchiensis sp. nov., isolated from surface seawater of the Bering Sea and Chukchi Sea.</title>
        <authorList>
            <person name="Li C."/>
            <person name="Lai Q."/>
            <person name="Li G."/>
            <person name="Dong C."/>
            <person name="Wang J."/>
            <person name="Liao Y."/>
            <person name="Shao Z."/>
        </authorList>
    </citation>
    <scope>NUCLEOTIDE SEQUENCE [LARGE SCALE GENOMIC DNA]</scope>
    <source>
        <strain evidence="3 4">VP2</strain>
    </source>
</reference>
<protein>
    <submittedName>
        <fullName evidence="3">Uncharacterized protein</fullName>
    </submittedName>
</protein>
<dbReference type="SUPFAM" id="SSF52833">
    <property type="entry name" value="Thioredoxin-like"/>
    <property type="match status" value="1"/>
</dbReference>
<proteinExistence type="predicted"/>
<organism evidence="3 4">
    <name type="scientific">Hyphomonas jannaschiana VP2</name>
    <dbReference type="NCBI Taxonomy" id="1280952"/>
    <lineage>
        <taxon>Bacteria</taxon>
        <taxon>Pseudomonadati</taxon>
        <taxon>Pseudomonadota</taxon>
        <taxon>Alphaproteobacteria</taxon>
        <taxon>Hyphomonadales</taxon>
        <taxon>Hyphomonadaceae</taxon>
        <taxon>Hyphomonas</taxon>
    </lineage>
</organism>
<evidence type="ECO:0000313" key="3">
    <source>
        <dbReference type="EMBL" id="KCZ91372.1"/>
    </source>
</evidence>
<dbReference type="Pfam" id="PF00043">
    <property type="entry name" value="GST_C"/>
    <property type="match status" value="1"/>
</dbReference>
<sequence>MLKVYGLKVSYFTGKLEAYLRCKDIPYEFCPMTAQDFMRTIPEKTGAMQMPAVELPDGRWMTDTSPMIDWFETQHPTPPILPEDPAQAFICRLIEDYADEWLWRPAMHYRWSYPLSSKLLARQISDAMGRDIKAPGFLKRWRTEKRQKYNFVTRDGVTPETRAHVEGSYLRLLDLLEPIVQARPFLLGERPTLADIGLMGPLFRHCAMDPVPGIIMRETAPGVMAWVYRVWNARASRTSCTLVSGIPGDLLPLLRELGETHLEALNANAIAWQAGATRHGMTIQGTVYRDIQVSQYRVWCLEVLQTRYRALDDAAREALDPVLQSTGILEPLLRLPDVESQYANAESAPFGKSLPVFAEVRN</sequence>
<dbReference type="Gene3D" id="3.40.30.10">
    <property type="entry name" value="Glutaredoxin"/>
    <property type="match status" value="1"/>
</dbReference>
<dbReference type="RefSeq" id="WP_162177014.1">
    <property type="nucleotide sequence ID" value="NZ_ARYJ01000001.1"/>
</dbReference>
<dbReference type="SUPFAM" id="SSF47616">
    <property type="entry name" value="GST C-terminal domain-like"/>
    <property type="match status" value="1"/>
</dbReference>
<dbReference type="Proteomes" id="UP000024816">
    <property type="component" value="Unassembled WGS sequence"/>
</dbReference>
<comment type="caution">
    <text evidence="3">The sequence shown here is derived from an EMBL/GenBank/DDBJ whole genome shotgun (WGS) entry which is preliminary data.</text>
</comment>
<dbReference type="InterPro" id="IPR036282">
    <property type="entry name" value="Glutathione-S-Trfase_C_sf"/>
</dbReference>
<dbReference type="EMBL" id="ARYJ01000001">
    <property type="protein sequence ID" value="KCZ91372.1"/>
    <property type="molecule type" value="Genomic_DNA"/>
</dbReference>
<gene>
    <name evidence="3" type="ORF">HJA_02500</name>
</gene>
<keyword evidence="4" id="KW-1185">Reference proteome</keyword>
<feature type="domain" description="Glutathione S-transferase C-terminal" evidence="1">
    <location>
        <begin position="166"/>
        <end position="230"/>
    </location>
</feature>
<dbReference type="AlphaFoldDB" id="A0A059FL86"/>
<name>A0A059FL86_9PROT</name>